<dbReference type="GO" id="GO:0016020">
    <property type="term" value="C:membrane"/>
    <property type="evidence" value="ECO:0007669"/>
    <property type="project" value="InterPro"/>
</dbReference>
<dbReference type="Pfam" id="PF04030">
    <property type="entry name" value="ALO"/>
    <property type="match status" value="1"/>
</dbReference>
<comment type="caution">
    <text evidence="5">The sequence shown here is derived from an EMBL/GenBank/DDBJ whole genome shotgun (WGS) entry which is preliminary data.</text>
</comment>
<dbReference type="Pfam" id="PF01565">
    <property type="entry name" value="FAD_binding_4"/>
    <property type="match status" value="1"/>
</dbReference>
<dbReference type="InterPro" id="IPR016166">
    <property type="entry name" value="FAD-bd_PCMH"/>
</dbReference>
<evidence type="ECO:0000313" key="6">
    <source>
        <dbReference type="Proteomes" id="UP000094936"/>
    </source>
</evidence>
<dbReference type="PANTHER" id="PTHR43762:SF1">
    <property type="entry name" value="D-ARABINONO-1,4-LACTONE OXIDASE"/>
    <property type="match status" value="1"/>
</dbReference>
<dbReference type="InterPro" id="IPR006094">
    <property type="entry name" value="Oxid_FAD_bind_N"/>
</dbReference>
<keyword evidence="2" id="KW-0274">FAD</keyword>
<dbReference type="EMBL" id="LYBM01000059">
    <property type="protein sequence ID" value="ODA29913.1"/>
    <property type="molecule type" value="Genomic_DNA"/>
</dbReference>
<keyword evidence="1" id="KW-0285">Flavoprotein</keyword>
<accession>A0A1C3E9K8</accession>
<dbReference type="InterPro" id="IPR016164">
    <property type="entry name" value="FAD-linked_Oxase-like_C"/>
</dbReference>
<dbReference type="InterPro" id="IPR016169">
    <property type="entry name" value="FAD-bd_PCMH_sub2"/>
</dbReference>
<dbReference type="AlphaFoldDB" id="A0A1C3E9K8"/>
<evidence type="ECO:0000256" key="1">
    <source>
        <dbReference type="ARBA" id="ARBA00022630"/>
    </source>
</evidence>
<evidence type="ECO:0000256" key="2">
    <source>
        <dbReference type="ARBA" id="ARBA00022827"/>
    </source>
</evidence>
<gene>
    <name evidence="5" type="ORF">A8L45_21145</name>
</gene>
<keyword evidence="3" id="KW-0560">Oxidoreductase</keyword>
<dbReference type="InterPro" id="IPR016167">
    <property type="entry name" value="FAD-bd_PCMH_sub1"/>
</dbReference>
<dbReference type="Proteomes" id="UP000094936">
    <property type="component" value="Unassembled WGS sequence"/>
</dbReference>
<dbReference type="GO" id="GO:0071949">
    <property type="term" value="F:FAD binding"/>
    <property type="evidence" value="ECO:0007669"/>
    <property type="project" value="InterPro"/>
</dbReference>
<evidence type="ECO:0000259" key="4">
    <source>
        <dbReference type="PROSITE" id="PS51387"/>
    </source>
</evidence>
<dbReference type="RefSeq" id="WP_068905343.1">
    <property type="nucleotide sequence ID" value="NZ_JBHUIF010000009.1"/>
</dbReference>
<dbReference type="Gene3D" id="3.30.70.2520">
    <property type="match status" value="1"/>
</dbReference>
<name>A0A1C3E9K8_9GAMM</name>
<dbReference type="InterPro" id="IPR010031">
    <property type="entry name" value="FAD_lactone_oxidase-like"/>
</dbReference>
<reference evidence="5 6" key="1">
    <citation type="submission" date="2016-05" db="EMBL/GenBank/DDBJ databases">
        <title>Genomic Taxonomy of the Vibrionaceae.</title>
        <authorList>
            <person name="Gomez-Gil B."/>
            <person name="Enciso-Ibarra J."/>
        </authorList>
    </citation>
    <scope>NUCLEOTIDE SEQUENCE [LARGE SCALE GENOMIC DNA]</scope>
    <source>
        <strain evidence="5 6">CAIM 1920</strain>
    </source>
</reference>
<evidence type="ECO:0000313" key="5">
    <source>
        <dbReference type="EMBL" id="ODA29913.1"/>
    </source>
</evidence>
<proteinExistence type="predicted"/>
<dbReference type="InterPro" id="IPR036318">
    <property type="entry name" value="FAD-bd_PCMH-like_sf"/>
</dbReference>
<evidence type="ECO:0000256" key="3">
    <source>
        <dbReference type="ARBA" id="ARBA00023002"/>
    </source>
</evidence>
<dbReference type="PROSITE" id="PS51387">
    <property type="entry name" value="FAD_PCMH"/>
    <property type="match status" value="1"/>
</dbReference>
<dbReference type="OrthoDB" id="9800184at2"/>
<organism evidence="5 6">
    <name type="scientific">Veronia pacifica</name>
    <dbReference type="NCBI Taxonomy" id="1080227"/>
    <lineage>
        <taxon>Bacteria</taxon>
        <taxon>Pseudomonadati</taxon>
        <taxon>Pseudomonadota</taxon>
        <taxon>Gammaproteobacteria</taxon>
        <taxon>Vibrionales</taxon>
        <taxon>Vibrionaceae</taxon>
        <taxon>Veronia</taxon>
    </lineage>
</organism>
<dbReference type="PIRSF" id="PIRSF000136">
    <property type="entry name" value="LGO_GLO"/>
    <property type="match status" value="1"/>
</dbReference>
<dbReference type="InterPro" id="IPR007173">
    <property type="entry name" value="ALO_C"/>
</dbReference>
<dbReference type="SUPFAM" id="SSF56176">
    <property type="entry name" value="FAD-binding/transporter-associated domain-like"/>
    <property type="match status" value="1"/>
</dbReference>
<dbReference type="NCBIfam" id="TIGR01679">
    <property type="entry name" value="bact_FAD_ox"/>
    <property type="match status" value="1"/>
</dbReference>
<dbReference type="SUPFAM" id="SSF55103">
    <property type="entry name" value="FAD-linked oxidases, C-terminal domain"/>
    <property type="match status" value="1"/>
</dbReference>
<dbReference type="Gene3D" id="3.30.465.10">
    <property type="match status" value="1"/>
</dbReference>
<dbReference type="PANTHER" id="PTHR43762">
    <property type="entry name" value="L-GULONOLACTONE OXIDASE"/>
    <property type="match status" value="1"/>
</dbReference>
<feature type="domain" description="FAD-binding PCMH-type" evidence="4">
    <location>
        <begin position="11"/>
        <end position="181"/>
    </location>
</feature>
<sequence>MKTISNWARNIDFVPASIHYPDSEEAIVSLVKMASKNKQILRVMGSGHSWTRLIETEQILVSLDRFQGIDEVNHDNQTVRVRAGTQLSVLGELLYAEGLAMENLGDIDSQSIAGALSTGTHGTGIAFKTLSNQISALTMVMASGQTLECSEHQNKDIFKAAQLSLGALGIITHFTLNLVPGFKLKLETKKVDLDILLTHLDEYKNNNRHFEFYWFPYAKTAQVKCVNPTDEALRDGGLAKKFNDLILENAVFGAVSYVSRAFPSLAKQISKLCAKLMSSGAFINHSHKIFATQRLVRFNEMEYNIPAEHFVAVMKEIKSCIEHHQFAVHFPIECRWVKGDDIFISPANGRDSAYIAVHMFKGMPYKDYFNAIEAIFTKYGGRPHYGKMHSLKSEDFTKLYPNWQRFAEIRHDLDPDGIFLNPYLKDMLTTRCPTES</sequence>
<dbReference type="GO" id="GO:0003885">
    <property type="term" value="F:D-arabinono-1,4-lactone oxidase activity"/>
    <property type="evidence" value="ECO:0007669"/>
    <property type="project" value="InterPro"/>
</dbReference>
<dbReference type="STRING" id="1080227.A8L45_21145"/>
<protein>
    <submittedName>
        <fullName evidence="5">FAD-binding oxidoreductase</fullName>
    </submittedName>
</protein>
<keyword evidence="6" id="KW-1185">Reference proteome</keyword>
<dbReference type="InterPro" id="IPR016171">
    <property type="entry name" value="Vanillyl_alc_oxidase_C-sub2"/>
</dbReference>
<dbReference type="Gene3D" id="3.30.43.10">
    <property type="entry name" value="Uridine Diphospho-n-acetylenolpyruvylglucosamine Reductase, domain 2"/>
    <property type="match status" value="1"/>
</dbReference>
<dbReference type="Gene3D" id="1.10.45.10">
    <property type="entry name" value="Vanillyl-alcohol Oxidase, Chain A, domain 4"/>
    <property type="match status" value="1"/>
</dbReference>